<comment type="caution">
    <text evidence="3">The sequence shown here is derived from an EMBL/GenBank/DDBJ whole genome shotgun (WGS) entry which is preliminary data.</text>
</comment>
<evidence type="ECO:0000259" key="2">
    <source>
        <dbReference type="PROSITE" id="PS50142"/>
    </source>
</evidence>
<dbReference type="Gene3D" id="1.10.1520.10">
    <property type="entry name" value="Ribonuclease III domain"/>
    <property type="match status" value="1"/>
</dbReference>
<protein>
    <recommendedName>
        <fullName evidence="2">RNase III domain-containing protein</fullName>
    </recommendedName>
</protein>
<evidence type="ECO:0000256" key="1">
    <source>
        <dbReference type="SAM" id="MobiDB-lite"/>
    </source>
</evidence>
<dbReference type="EMBL" id="JAQQWM010000009">
    <property type="protein sequence ID" value="KAK8045922.1"/>
    <property type="molecule type" value="Genomic_DNA"/>
</dbReference>
<feature type="region of interest" description="Disordered" evidence="1">
    <location>
        <begin position="227"/>
        <end position="269"/>
    </location>
</feature>
<keyword evidence="4" id="KW-1185">Reference proteome</keyword>
<organism evidence="3 4">
    <name type="scientific">Apiospora saccharicola</name>
    <dbReference type="NCBI Taxonomy" id="335842"/>
    <lineage>
        <taxon>Eukaryota</taxon>
        <taxon>Fungi</taxon>
        <taxon>Dikarya</taxon>
        <taxon>Ascomycota</taxon>
        <taxon>Pezizomycotina</taxon>
        <taxon>Sordariomycetes</taxon>
        <taxon>Xylariomycetidae</taxon>
        <taxon>Amphisphaeriales</taxon>
        <taxon>Apiosporaceae</taxon>
        <taxon>Apiospora</taxon>
    </lineage>
</organism>
<proteinExistence type="predicted"/>
<reference evidence="3 4" key="1">
    <citation type="submission" date="2023-01" db="EMBL/GenBank/DDBJ databases">
        <title>Analysis of 21 Apiospora genomes using comparative genomics revels a genus with tremendous synthesis potential of carbohydrate active enzymes and secondary metabolites.</title>
        <authorList>
            <person name="Sorensen T."/>
        </authorList>
    </citation>
    <scope>NUCLEOTIDE SEQUENCE [LARGE SCALE GENOMIC DNA]</scope>
    <source>
        <strain evidence="3 4">CBS 83171</strain>
    </source>
</reference>
<feature type="domain" description="RNase III" evidence="2">
    <location>
        <begin position="70"/>
        <end position="208"/>
    </location>
</feature>
<sequence length="269" mass="29826">MEKSAATTLKLFTRETRGFAVALERLKESLETPQPSHPYVASRAAAARFLHFGPSKRNKASFSTPLSSKIAKCEGILGYTFQSKLLLAEALTPDGGEAYSVVNNGQQCHTHSSSRLAIYGDALMLAYVARQWLQHSPTRLTDSNRSWTTLRHMYLNNRHLLAAAQRLGLTECTHVRTPEEGGLVSPYWGWVSAQTVEAIAAAAYLDGGDRALARVMELVGCHKVFSERKKRQGGKEDAEVLHDEGNSARREDHAEQDSPERGQMVNRMM</sequence>
<dbReference type="InterPro" id="IPR000999">
    <property type="entry name" value="RNase_III_dom"/>
</dbReference>
<dbReference type="InterPro" id="IPR036389">
    <property type="entry name" value="RNase_III_sf"/>
</dbReference>
<evidence type="ECO:0000313" key="4">
    <source>
        <dbReference type="Proteomes" id="UP001446871"/>
    </source>
</evidence>
<dbReference type="PROSITE" id="PS50142">
    <property type="entry name" value="RNASE_3_2"/>
    <property type="match status" value="1"/>
</dbReference>
<dbReference type="Pfam" id="PF00636">
    <property type="entry name" value="Ribonuclease_3"/>
    <property type="match status" value="1"/>
</dbReference>
<feature type="compositionally biased region" description="Basic and acidic residues" evidence="1">
    <location>
        <begin position="233"/>
        <end position="260"/>
    </location>
</feature>
<gene>
    <name evidence="3" type="ORF">PG996_013986</name>
</gene>
<dbReference type="CDD" id="cd00593">
    <property type="entry name" value="RIBOc"/>
    <property type="match status" value="1"/>
</dbReference>
<dbReference type="Proteomes" id="UP001446871">
    <property type="component" value="Unassembled WGS sequence"/>
</dbReference>
<dbReference type="SUPFAM" id="SSF69065">
    <property type="entry name" value="RNase III domain-like"/>
    <property type="match status" value="1"/>
</dbReference>
<name>A0ABR1THN0_9PEZI</name>
<evidence type="ECO:0000313" key="3">
    <source>
        <dbReference type="EMBL" id="KAK8045922.1"/>
    </source>
</evidence>
<accession>A0ABR1THN0</accession>